<sequence>MKPRNGHACAPIMRKGGPHQASNSAKRAQQKRQLHKTVREYKATDGRLDHFWALVSA</sequence>
<protein>
    <submittedName>
        <fullName evidence="2">Uncharacterized protein</fullName>
    </submittedName>
</protein>
<dbReference type="Proteomes" id="UP000295375">
    <property type="component" value="Unassembled WGS sequence"/>
</dbReference>
<name>A0A4R6UTA7_9GAMM</name>
<keyword evidence="3" id="KW-1185">Reference proteome</keyword>
<dbReference type="AlphaFoldDB" id="A0A4R6UTA7"/>
<reference evidence="2 3" key="1">
    <citation type="submission" date="2019-03" db="EMBL/GenBank/DDBJ databases">
        <title>Genomic Encyclopedia of Type Strains, Phase IV (KMG-IV): sequencing the most valuable type-strain genomes for metagenomic binning, comparative biology and taxonomic classification.</title>
        <authorList>
            <person name="Goeker M."/>
        </authorList>
    </citation>
    <scope>NUCLEOTIDE SEQUENCE [LARGE SCALE GENOMIC DNA]</scope>
    <source>
        <strain evidence="2 3">DSM 103792</strain>
    </source>
</reference>
<accession>A0A4R6UTA7</accession>
<evidence type="ECO:0000313" key="2">
    <source>
        <dbReference type="EMBL" id="TDQ50372.1"/>
    </source>
</evidence>
<organism evidence="2 3">
    <name type="scientific">Permianibacter aggregans</name>
    <dbReference type="NCBI Taxonomy" id="1510150"/>
    <lineage>
        <taxon>Bacteria</taxon>
        <taxon>Pseudomonadati</taxon>
        <taxon>Pseudomonadota</taxon>
        <taxon>Gammaproteobacteria</taxon>
        <taxon>Pseudomonadales</taxon>
        <taxon>Pseudomonadaceae</taxon>
        <taxon>Permianibacter</taxon>
    </lineage>
</organism>
<feature type="region of interest" description="Disordered" evidence="1">
    <location>
        <begin position="1"/>
        <end position="35"/>
    </location>
</feature>
<proteinExistence type="predicted"/>
<evidence type="ECO:0000256" key="1">
    <source>
        <dbReference type="SAM" id="MobiDB-lite"/>
    </source>
</evidence>
<gene>
    <name evidence="2" type="ORF">EV696_10253</name>
</gene>
<dbReference type="EMBL" id="SNYM01000002">
    <property type="protein sequence ID" value="TDQ50372.1"/>
    <property type="molecule type" value="Genomic_DNA"/>
</dbReference>
<dbReference type="RefSeq" id="WP_162848140.1">
    <property type="nucleotide sequence ID" value="NZ_CP037953.1"/>
</dbReference>
<comment type="caution">
    <text evidence="2">The sequence shown here is derived from an EMBL/GenBank/DDBJ whole genome shotgun (WGS) entry which is preliminary data.</text>
</comment>
<evidence type="ECO:0000313" key="3">
    <source>
        <dbReference type="Proteomes" id="UP000295375"/>
    </source>
</evidence>